<evidence type="ECO:0000256" key="1">
    <source>
        <dbReference type="ARBA" id="ARBA00011073"/>
    </source>
</evidence>
<comment type="similarity">
    <text evidence="1 5">Belongs to the peptidase S8 family.</text>
</comment>
<organism evidence="8 9">
    <name type="scientific">Alternaria alternata</name>
    <name type="common">Alternaria rot fungus</name>
    <name type="synonym">Torula alternata</name>
    <dbReference type="NCBI Taxonomy" id="5599"/>
    <lineage>
        <taxon>Eukaryota</taxon>
        <taxon>Fungi</taxon>
        <taxon>Dikarya</taxon>
        <taxon>Ascomycota</taxon>
        <taxon>Pezizomycotina</taxon>
        <taxon>Dothideomycetes</taxon>
        <taxon>Pleosporomycetidae</taxon>
        <taxon>Pleosporales</taxon>
        <taxon>Pleosporineae</taxon>
        <taxon>Pleosporaceae</taxon>
        <taxon>Alternaria</taxon>
        <taxon>Alternaria sect. Alternaria</taxon>
        <taxon>Alternaria alternata complex</taxon>
    </lineage>
</organism>
<dbReference type="PROSITE" id="PS00136">
    <property type="entry name" value="SUBTILASE_ASP"/>
    <property type="match status" value="1"/>
</dbReference>
<dbReference type="InterPro" id="IPR056002">
    <property type="entry name" value="DUF7580"/>
</dbReference>
<dbReference type="Pfam" id="PF00082">
    <property type="entry name" value="Peptidase_S8"/>
    <property type="match status" value="1"/>
</dbReference>
<dbReference type="EMBL" id="KV441504">
    <property type="protein sequence ID" value="OAG13951.1"/>
    <property type="molecule type" value="Genomic_DNA"/>
</dbReference>
<dbReference type="Proteomes" id="UP000077248">
    <property type="component" value="Unassembled WGS sequence"/>
</dbReference>
<dbReference type="InterPro" id="IPR036852">
    <property type="entry name" value="Peptidase_S8/S53_dom_sf"/>
</dbReference>
<evidence type="ECO:0000256" key="2">
    <source>
        <dbReference type="ARBA" id="ARBA00022670"/>
    </source>
</evidence>
<accession>A0A177D3C2</accession>
<feature type="active site" description="Charge relay system" evidence="5">
    <location>
        <position position="620"/>
    </location>
</feature>
<dbReference type="Gene3D" id="3.40.50.200">
    <property type="entry name" value="Peptidase S8/S53 domain"/>
    <property type="match status" value="1"/>
</dbReference>
<feature type="active site" description="Charge relay system" evidence="5">
    <location>
        <position position="652"/>
    </location>
</feature>
<feature type="domain" description="Peptidase S8/S53" evidence="6">
    <location>
        <begin position="614"/>
        <end position="830"/>
    </location>
</feature>
<dbReference type="AlphaFoldDB" id="A0A177D3C2"/>
<evidence type="ECO:0000313" key="9">
    <source>
        <dbReference type="Proteomes" id="UP000077248"/>
    </source>
</evidence>
<dbReference type="GO" id="GO:0006508">
    <property type="term" value="P:proteolysis"/>
    <property type="evidence" value="ECO:0007669"/>
    <property type="project" value="UniProtKB-KW"/>
</dbReference>
<sequence length="900" mass="101249">MGFQNDALLLEDGLRNLMRRNDLDTLFDDGLDDEAQDLAFASLTSICLVLESIVATNLWTEPSSRSDSKYPRIDRLLQELGGTEWRFYMAFGSRGRKLFVTMDPKSIKEQIDSFNTFCSRLTQPETWELEGSSTEEVDVEQPLGSRDQLQKGIKTLQALLRWLVKITNTDCSGRHDVLLQLPEWDEPTSCERFREPHLDLYLTSCTSSEWQESQLHELANRNHVDWYPAESLCDEIDGLSNRERLKLATAESDVYVYASSDASSASSTPTKGKPSGTLKQLLQRGAFLGPDAWWSRLQKFEQKEKRNLASTLVLGSLVTLEDAHLIKFWDSESIYFLSNSDGKYIHNQPYALCMSLPNETTELRAIDQRECEARFAFLARLLMEIECGVSLEHLQMSNTGVDNIGDFIYDQLSIDLSESKRAYLKAVQMCLGFQISCKREYKRMSAQGYRGGQAAATKNIIHSIVRNIQKAVGPQIHGRRELNRGLDQRAGDSFHCPSVSSQSGRLGLSDSSRVLSPTTVIPPVVGEDIIEKRLSIRTTKQVRFSEQSDDEEIGETTTSKVLMDNPITTNHCELFGEANAQEYPKELCESAKRWIVGFKALRKNKTGLHCEPRIKVAVLDTGVDNTHPDIRGNICNHKSFIGYDATKDRSGHGTHIAGIILDLTTNVDLYVGQVIDPLKPEDRSPIIEALEHAREEWKVDMISLSFGFRVSSNPDLVQQEIDKCHRKGIIVFASASNDAGNKPRTYPGNYDGVLCIHSATGSGNSSSFNPSPISSRNNFSFVGDCVKSCWPMARTGFDNGKPREEYLSGTSIATPVAVSVAVFMINYIKKHFPEYRWNIEPSSPVGMRSIFEIIAHKREGYDWVSPEYCFTGDPNWEEEMKARLKRVLRGYISKAAIGHK</sequence>
<dbReference type="InterPro" id="IPR015500">
    <property type="entry name" value="Peptidase_S8_subtilisin-rel"/>
</dbReference>
<dbReference type="RefSeq" id="XP_018379372.1">
    <property type="nucleotide sequence ID" value="XM_018523893.1"/>
</dbReference>
<feature type="active site" description="Charge relay system" evidence="5">
    <location>
        <position position="811"/>
    </location>
</feature>
<dbReference type="SUPFAM" id="SSF52743">
    <property type="entry name" value="Subtilisin-like"/>
    <property type="match status" value="1"/>
</dbReference>
<dbReference type="InterPro" id="IPR051048">
    <property type="entry name" value="Peptidase_S8/S53_subtilisin"/>
</dbReference>
<dbReference type="VEuPathDB" id="FungiDB:CC77DRAFT_1014389"/>
<dbReference type="KEGG" id="aalt:CC77DRAFT_1014389"/>
<evidence type="ECO:0000259" key="6">
    <source>
        <dbReference type="Pfam" id="PF00082"/>
    </source>
</evidence>
<dbReference type="GeneID" id="29109487"/>
<protein>
    <submittedName>
        <fullName evidence="8">Subtilisin-like protein</fullName>
    </submittedName>
</protein>
<dbReference type="OMA" id="DENDWIC"/>
<reference evidence="8 9" key="1">
    <citation type="submission" date="2016-05" db="EMBL/GenBank/DDBJ databases">
        <title>Comparative analysis of secretome profiles of manganese(II)-oxidizing ascomycete fungi.</title>
        <authorList>
            <consortium name="DOE Joint Genome Institute"/>
            <person name="Zeiner C.A."/>
            <person name="Purvine S.O."/>
            <person name="Zink E.M."/>
            <person name="Wu S."/>
            <person name="Pasa-Tolic L."/>
            <person name="Chaput D.L."/>
            <person name="Haridas S."/>
            <person name="Grigoriev I.V."/>
            <person name="Santelli C.M."/>
            <person name="Hansel C.M."/>
        </authorList>
    </citation>
    <scope>NUCLEOTIDE SEQUENCE [LARGE SCALE GENOMIC DNA]</scope>
    <source>
        <strain evidence="8 9">SRC1lrK2f</strain>
    </source>
</reference>
<dbReference type="Pfam" id="PF24476">
    <property type="entry name" value="DUF7580"/>
    <property type="match status" value="1"/>
</dbReference>
<gene>
    <name evidence="8" type="ORF">CC77DRAFT_1014389</name>
</gene>
<evidence type="ECO:0000256" key="3">
    <source>
        <dbReference type="ARBA" id="ARBA00022801"/>
    </source>
</evidence>
<keyword evidence="9" id="KW-1185">Reference proteome</keyword>
<dbReference type="GO" id="GO:0004252">
    <property type="term" value="F:serine-type endopeptidase activity"/>
    <property type="evidence" value="ECO:0007669"/>
    <property type="project" value="UniProtKB-UniRule"/>
</dbReference>
<proteinExistence type="inferred from homology"/>
<dbReference type="InterPro" id="IPR000209">
    <property type="entry name" value="Peptidase_S8/S53_dom"/>
</dbReference>
<evidence type="ECO:0000259" key="7">
    <source>
        <dbReference type="Pfam" id="PF24476"/>
    </source>
</evidence>
<dbReference type="PROSITE" id="PS51892">
    <property type="entry name" value="SUBTILASE"/>
    <property type="match status" value="1"/>
</dbReference>
<evidence type="ECO:0000313" key="8">
    <source>
        <dbReference type="EMBL" id="OAG13951.1"/>
    </source>
</evidence>
<dbReference type="PANTHER" id="PTHR43399">
    <property type="entry name" value="SUBTILISIN-RELATED"/>
    <property type="match status" value="1"/>
</dbReference>
<keyword evidence="3 5" id="KW-0378">Hydrolase</keyword>
<name>A0A177D3C2_ALTAL</name>
<dbReference type="PRINTS" id="PR00723">
    <property type="entry name" value="SUBTILISIN"/>
</dbReference>
<feature type="domain" description="DUF7580" evidence="7">
    <location>
        <begin position="148"/>
        <end position="473"/>
    </location>
</feature>
<evidence type="ECO:0000256" key="4">
    <source>
        <dbReference type="ARBA" id="ARBA00022825"/>
    </source>
</evidence>
<keyword evidence="4 5" id="KW-0720">Serine protease</keyword>
<dbReference type="InterPro" id="IPR023827">
    <property type="entry name" value="Peptidase_S8_Asp-AS"/>
</dbReference>
<dbReference type="PANTHER" id="PTHR43399:SF4">
    <property type="entry name" value="CELL WALL-ASSOCIATED PROTEASE"/>
    <property type="match status" value="1"/>
</dbReference>
<keyword evidence="2 5" id="KW-0645">Protease</keyword>
<evidence type="ECO:0000256" key="5">
    <source>
        <dbReference type="PROSITE-ProRule" id="PRU01240"/>
    </source>
</evidence>